<dbReference type="PANTHER" id="PTHR30065">
    <property type="entry name" value="FLAGELLAR BIOSYNTHETIC PROTEIN FLIR"/>
    <property type="match status" value="1"/>
</dbReference>
<keyword evidence="5 7" id="KW-1133">Transmembrane helix</keyword>
<evidence type="ECO:0000313" key="9">
    <source>
        <dbReference type="Proteomes" id="UP000317894"/>
    </source>
</evidence>
<dbReference type="OrthoDB" id="9807748at2"/>
<evidence type="ECO:0000256" key="2">
    <source>
        <dbReference type="ARBA" id="ARBA00009772"/>
    </source>
</evidence>
<comment type="subcellular location">
    <subcellularLocation>
        <location evidence="1 7">Cell membrane</location>
        <topology evidence="1 7">Multi-pass membrane protein</topology>
    </subcellularLocation>
</comment>
<feature type="transmembrane region" description="Helical" evidence="7">
    <location>
        <begin position="116"/>
        <end position="141"/>
    </location>
</feature>
<dbReference type="GO" id="GO:0005886">
    <property type="term" value="C:plasma membrane"/>
    <property type="evidence" value="ECO:0007669"/>
    <property type="project" value="UniProtKB-SubCell"/>
</dbReference>
<evidence type="ECO:0000313" key="8">
    <source>
        <dbReference type="EMBL" id="TRW18385.1"/>
    </source>
</evidence>
<sequence>MRIALAFAMLPLFSTETIPAMVRNSILISLGLVSLALQPAFDFASFTAFDWIAILAKEAFVGFVIGFFFGAVLYALEAAGQIIDAKIGATMAQVVDPLAGHQTSLNGAFLGRLANFVFIFSGGLSLLVGVLIESYAIWPIANVFPRLAPVGLELFEAEFGRLMVLATLLSAPILAVLFVIDLGLGLVNRFAQQLNVFQLSLSIKSFVGTAMILLLLGGFVQAVLNDVITRPAALRGLLGALR</sequence>
<feature type="transmembrane region" description="Helical" evidence="7">
    <location>
        <begin position="27"/>
        <end position="52"/>
    </location>
</feature>
<evidence type="ECO:0000256" key="6">
    <source>
        <dbReference type="ARBA" id="ARBA00023136"/>
    </source>
</evidence>
<comment type="similarity">
    <text evidence="2 7">Belongs to the FliR/MopE/SpaR family.</text>
</comment>
<keyword evidence="4 7" id="KW-0812">Transmembrane</keyword>
<dbReference type="PANTHER" id="PTHR30065:SF1">
    <property type="entry name" value="SURFACE PRESENTATION OF ANTIGENS PROTEIN SPAR"/>
    <property type="match status" value="1"/>
</dbReference>
<evidence type="ECO:0000256" key="1">
    <source>
        <dbReference type="ARBA" id="ARBA00004651"/>
    </source>
</evidence>
<evidence type="ECO:0000256" key="5">
    <source>
        <dbReference type="ARBA" id="ARBA00022989"/>
    </source>
</evidence>
<dbReference type="Proteomes" id="UP000317894">
    <property type="component" value="Unassembled WGS sequence"/>
</dbReference>
<proteinExistence type="inferred from homology"/>
<organism evidence="8 9">
    <name type="scientific">Glacieibacterium frigidum</name>
    <dbReference type="NCBI Taxonomy" id="2593303"/>
    <lineage>
        <taxon>Bacteria</taxon>
        <taxon>Pseudomonadati</taxon>
        <taxon>Pseudomonadota</taxon>
        <taxon>Alphaproteobacteria</taxon>
        <taxon>Sphingomonadales</taxon>
        <taxon>Sphingosinicellaceae</taxon>
        <taxon>Glacieibacterium</taxon>
    </lineage>
</organism>
<feature type="transmembrane region" description="Helical" evidence="7">
    <location>
        <begin position="59"/>
        <end position="76"/>
    </location>
</feature>
<keyword evidence="6 7" id="KW-0472">Membrane</keyword>
<feature type="transmembrane region" description="Helical" evidence="7">
    <location>
        <begin position="206"/>
        <end position="228"/>
    </location>
</feature>
<dbReference type="GO" id="GO:0006605">
    <property type="term" value="P:protein targeting"/>
    <property type="evidence" value="ECO:0007669"/>
    <property type="project" value="UniProtKB-UniRule"/>
</dbReference>
<evidence type="ECO:0000256" key="4">
    <source>
        <dbReference type="ARBA" id="ARBA00022692"/>
    </source>
</evidence>
<comment type="caution">
    <text evidence="8">The sequence shown here is derived from an EMBL/GenBank/DDBJ whole genome shotgun (WGS) entry which is preliminary data.</text>
</comment>
<accession>A0A552UJN1</accession>
<gene>
    <name evidence="8" type="ORF">FMM06_04080</name>
</gene>
<dbReference type="EMBL" id="VJWA01000001">
    <property type="protein sequence ID" value="TRW18385.1"/>
    <property type="molecule type" value="Genomic_DNA"/>
</dbReference>
<name>A0A552UJN1_9SPHN</name>
<dbReference type="NCBIfam" id="TIGR01401">
    <property type="entry name" value="fliR_like_III"/>
    <property type="match status" value="1"/>
</dbReference>
<feature type="transmembrane region" description="Helical" evidence="7">
    <location>
        <begin position="162"/>
        <end position="186"/>
    </location>
</feature>
<dbReference type="InterPro" id="IPR002010">
    <property type="entry name" value="T3SS_IM_R"/>
</dbReference>
<dbReference type="InterPro" id="IPR006304">
    <property type="entry name" value="T3SS_SpaR/YscT"/>
</dbReference>
<keyword evidence="3 7" id="KW-1003">Cell membrane</keyword>
<dbReference type="PRINTS" id="PR00953">
    <property type="entry name" value="TYPE3IMRPROT"/>
</dbReference>
<dbReference type="Pfam" id="PF01311">
    <property type="entry name" value="Bac_export_1"/>
    <property type="match status" value="1"/>
</dbReference>
<evidence type="ECO:0000256" key="7">
    <source>
        <dbReference type="RuleBase" id="RU362072"/>
    </source>
</evidence>
<dbReference type="AlphaFoldDB" id="A0A552UJN1"/>
<keyword evidence="9" id="KW-1185">Reference proteome</keyword>
<reference evidence="8 9" key="1">
    <citation type="submission" date="2019-07" db="EMBL/GenBank/DDBJ databases">
        <title>Novel species isolated from glacier.</title>
        <authorList>
            <person name="Liu Q."/>
            <person name="Xin Y.-H."/>
        </authorList>
    </citation>
    <scope>NUCLEOTIDE SEQUENCE [LARGE SCALE GENOMIC DNA]</scope>
    <source>
        <strain evidence="8 9">LB1R16</strain>
    </source>
</reference>
<evidence type="ECO:0000256" key="3">
    <source>
        <dbReference type="ARBA" id="ARBA00022475"/>
    </source>
</evidence>
<protein>
    <submittedName>
        <fullName evidence="8">EscT/YscT/HrcT family type III secretion system export apparatus protein</fullName>
    </submittedName>
</protein>